<reference evidence="2 3" key="1">
    <citation type="submission" date="2019-02" db="EMBL/GenBank/DDBJ databases">
        <title>Deep-cultivation of Planctomycetes and their phenomic and genomic characterization uncovers novel biology.</title>
        <authorList>
            <person name="Wiegand S."/>
            <person name="Jogler M."/>
            <person name="Boedeker C."/>
            <person name="Pinto D."/>
            <person name="Vollmers J."/>
            <person name="Rivas-Marin E."/>
            <person name="Kohn T."/>
            <person name="Peeters S.H."/>
            <person name="Heuer A."/>
            <person name="Rast P."/>
            <person name="Oberbeckmann S."/>
            <person name="Bunk B."/>
            <person name="Jeske O."/>
            <person name="Meyerdierks A."/>
            <person name="Storesund J.E."/>
            <person name="Kallscheuer N."/>
            <person name="Luecker S."/>
            <person name="Lage O.M."/>
            <person name="Pohl T."/>
            <person name="Merkel B.J."/>
            <person name="Hornburger P."/>
            <person name="Mueller R.-W."/>
            <person name="Bruemmer F."/>
            <person name="Labrenz M."/>
            <person name="Spormann A.M."/>
            <person name="Op den Camp H."/>
            <person name="Overmann J."/>
            <person name="Amann R."/>
            <person name="Jetten M.S.M."/>
            <person name="Mascher T."/>
            <person name="Medema M.H."/>
            <person name="Devos D.P."/>
            <person name="Kaster A.-K."/>
            <person name="Ovreas L."/>
            <person name="Rohde M."/>
            <person name="Galperin M.Y."/>
            <person name="Jogler C."/>
        </authorList>
    </citation>
    <scope>NUCLEOTIDE SEQUENCE [LARGE SCALE GENOMIC DNA]</scope>
    <source>
        <strain evidence="2 3">EC9</strain>
    </source>
</reference>
<evidence type="ECO:0000256" key="1">
    <source>
        <dbReference type="SAM" id="Phobius"/>
    </source>
</evidence>
<gene>
    <name evidence="2" type="ORF">EC9_35510</name>
</gene>
<evidence type="ECO:0000313" key="2">
    <source>
        <dbReference type="EMBL" id="QDS89352.1"/>
    </source>
</evidence>
<evidence type="ECO:0000313" key="3">
    <source>
        <dbReference type="Proteomes" id="UP000319557"/>
    </source>
</evidence>
<keyword evidence="3" id="KW-1185">Reference proteome</keyword>
<dbReference type="AlphaFoldDB" id="A0A517M399"/>
<feature type="transmembrane region" description="Helical" evidence="1">
    <location>
        <begin position="75"/>
        <end position="97"/>
    </location>
</feature>
<keyword evidence="1" id="KW-1133">Transmembrane helix</keyword>
<feature type="transmembrane region" description="Helical" evidence="1">
    <location>
        <begin position="103"/>
        <end position="121"/>
    </location>
</feature>
<protein>
    <submittedName>
        <fullName evidence="2">Uncharacterized protein</fullName>
    </submittedName>
</protein>
<feature type="transmembrane region" description="Helical" evidence="1">
    <location>
        <begin position="173"/>
        <end position="195"/>
    </location>
</feature>
<keyword evidence="1" id="KW-0472">Membrane</keyword>
<dbReference type="Proteomes" id="UP000319557">
    <property type="component" value="Chromosome"/>
</dbReference>
<proteinExistence type="predicted"/>
<name>A0A517M399_9BACT</name>
<feature type="transmembrane region" description="Helical" evidence="1">
    <location>
        <begin position="141"/>
        <end position="161"/>
    </location>
</feature>
<keyword evidence="1" id="KW-0812">Transmembrane</keyword>
<dbReference type="EMBL" id="CP036261">
    <property type="protein sequence ID" value="QDS89352.1"/>
    <property type="molecule type" value="Genomic_DNA"/>
</dbReference>
<dbReference type="KEGG" id="ruv:EC9_35510"/>
<sequence length="228" mass="24370">MAIRVTCEKCLTRFNVSDKFAGKKGPCPKCKATIQIPDKTEEVVVHAPVDDGPKDSTGKSVLKPIMREEVRVTKLGIFSVAGSIVAAIIAAVVIRSMESVPGWIPPLGALLLAPPLVWSGYTFAREQELEPFYGRELQARVAICSVLFALLWALYAFVPAYVMDYDSVAEMPIGAVLVALAAMLAVGTLISVTTFELETGGGVVHAGFYIVGTLLLAMLAGIPLFAWA</sequence>
<dbReference type="OrthoDB" id="284830at2"/>
<dbReference type="RefSeq" id="WP_145347023.1">
    <property type="nucleotide sequence ID" value="NZ_CP036261.1"/>
</dbReference>
<organism evidence="2 3">
    <name type="scientific">Rosistilla ulvae</name>
    <dbReference type="NCBI Taxonomy" id="1930277"/>
    <lineage>
        <taxon>Bacteria</taxon>
        <taxon>Pseudomonadati</taxon>
        <taxon>Planctomycetota</taxon>
        <taxon>Planctomycetia</taxon>
        <taxon>Pirellulales</taxon>
        <taxon>Pirellulaceae</taxon>
        <taxon>Rosistilla</taxon>
    </lineage>
</organism>
<accession>A0A517M399</accession>
<feature type="transmembrane region" description="Helical" evidence="1">
    <location>
        <begin position="207"/>
        <end position="227"/>
    </location>
</feature>